<organism evidence="1 2">
    <name type="scientific">Bacteroides nordii CL02T12C05</name>
    <dbReference type="NCBI Taxonomy" id="997884"/>
    <lineage>
        <taxon>Bacteria</taxon>
        <taxon>Pseudomonadati</taxon>
        <taxon>Bacteroidota</taxon>
        <taxon>Bacteroidia</taxon>
        <taxon>Bacteroidales</taxon>
        <taxon>Bacteroidaceae</taxon>
        <taxon>Bacteroides</taxon>
    </lineage>
</organism>
<gene>
    <name evidence="1" type="ORF">HMPREF1068_00052</name>
</gene>
<accession>I9SG01</accession>
<evidence type="ECO:0000313" key="1">
    <source>
        <dbReference type="EMBL" id="EIY54831.1"/>
    </source>
</evidence>
<comment type="caution">
    <text evidence="1">The sequence shown here is derived from an EMBL/GenBank/DDBJ whole genome shotgun (WGS) entry which is preliminary data.</text>
</comment>
<name>I9SG01_9BACE</name>
<dbReference type="EMBL" id="AGXS01000001">
    <property type="protein sequence ID" value="EIY54831.1"/>
    <property type="molecule type" value="Genomic_DNA"/>
</dbReference>
<dbReference type="AlphaFoldDB" id="I9SG01"/>
<protein>
    <submittedName>
        <fullName evidence="1">Uncharacterized protein</fullName>
    </submittedName>
</protein>
<dbReference type="Proteomes" id="UP000003089">
    <property type="component" value="Unassembled WGS sequence"/>
</dbReference>
<keyword evidence="2" id="KW-1185">Reference proteome</keyword>
<reference evidence="1 2" key="1">
    <citation type="submission" date="2012-02" db="EMBL/GenBank/DDBJ databases">
        <title>The Genome Sequence of Bacteroides nordii CL02T12C05.</title>
        <authorList>
            <consortium name="The Broad Institute Genome Sequencing Platform"/>
            <person name="Earl A."/>
            <person name="Ward D."/>
            <person name="Feldgarden M."/>
            <person name="Gevers D."/>
            <person name="Zitomersky N.L."/>
            <person name="Coyne M.J."/>
            <person name="Comstock L.E."/>
            <person name="Young S.K."/>
            <person name="Zeng Q."/>
            <person name="Gargeya S."/>
            <person name="Fitzgerald M."/>
            <person name="Haas B."/>
            <person name="Abouelleil A."/>
            <person name="Alvarado L."/>
            <person name="Arachchi H.M."/>
            <person name="Berlin A."/>
            <person name="Chapman S.B."/>
            <person name="Gearin G."/>
            <person name="Goldberg J."/>
            <person name="Griggs A."/>
            <person name="Gujja S."/>
            <person name="Hansen M."/>
            <person name="Heiman D."/>
            <person name="Howarth C."/>
            <person name="Larimer J."/>
            <person name="Lui A."/>
            <person name="MacDonald P.J.P."/>
            <person name="McCowen C."/>
            <person name="Montmayeur A."/>
            <person name="Murphy C."/>
            <person name="Neiman D."/>
            <person name="Pearson M."/>
            <person name="Priest M."/>
            <person name="Roberts A."/>
            <person name="Saif S."/>
            <person name="Shea T."/>
            <person name="Sisk P."/>
            <person name="Stolte C."/>
            <person name="Sykes S."/>
            <person name="Wortman J."/>
            <person name="Nusbaum C."/>
            <person name="Birren B."/>
        </authorList>
    </citation>
    <scope>NUCLEOTIDE SEQUENCE [LARGE SCALE GENOMIC DNA]</scope>
    <source>
        <strain evidence="1 2">CL02T12C05</strain>
    </source>
</reference>
<dbReference type="eggNOG" id="ENOG502Z996">
    <property type="taxonomic scope" value="Bacteria"/>
</dbReference>
<proteinExistence type="predicted"/>
<dbReference type="PATRIC" id="fig|997884.3.peg.58"/>
<dbReference type="HOGENOM" id="CLU_084689_0_0_10"/>
<evidence type="ECO:0000313" key="2">
    <source>
        <dbReference type="Proteomes" id="UP000003089"/>
    </source>
</evidence>
<sequence length="286" mass="31978">MRDDTAMQVSGGSFPPCVAPPVLLPAVGMDRDARCRGRAISHRRMDGLGDDTRTRLTALYNSSTSINPCITCPDDPCIIKDKKQMIKCNVTVCGVIGRDASVRKNKEEKEFLVFPLRVQIPATGGGHTIEVDVRKEGCQEEAAGYRNGSRVEVRGTMYLKRRGDKLYFNLFADEICNAATDDADCVKGELVFRGKVGQNIEEKRDKKDQPYTVFSAFSAEKVDDGFEYQWVRFFCFGKEREAWLQPGVKVDAKGEMNLSAHNGKINLSCKMEELTQYVADSSNYNQ</sequence>
<dbReference type="STRING" id="997884.HMPREF1068_00052"/>